<organism evidence="1">
    <name type="scientific">uncultured Caudovirales phage</name>
    <dbReference type="NCBI Taxonomy" id="2100421"/>
    <lineage>
        <taxon>Viruses</taxon>
        <taxon>Duplodnaviria</taxon>
        <taxon>Heunggongvirae</taxon>
        <taxon>Uroviricota</taxon>
        <taxon>Caudoviricetes</taxon>
        <taxon>Peduoviridae</taxon>
        <taxon>Maltschvirus</taxon>
        <taxon>Maltschvirus maltsch</taxon>
    </lineage>
</organism>
<proteinExistence type="predicted"/>
<accession>A0A6J7XFR5</accession>
<protein>
    <submittedName>
        <fullName evidence="1">Uncharacterized protein</fullName>
    </submittedName>
</protein>
<name>A0A6J7XFR5_9CAUD</name>
<gene>
    <name evidence="1" type="ORF">UFOVP1544_49</name>
</gene>
<dbReference type="EMBL" id="LR798396">
    <property type="protein sequence ID" value="CAB5228906.1"/>
    <property type="molecule type" value="Genomic_DNA"/>
</dbReference>
<reference evidence="1" key="1">
    <citation type="submission" date="2020-05" db="EMBL/GenBank/DDBJ databases">
        <authorList>
            <person name="Chiriac C."/>
            <person name="Salcher M."/>
            <person name="Ghai R."/>
            <person name="Kavagutti S V."/>
        </authorList>
    </citation>
    <scope>NUCLEOTIDE SEQUENCE</scope>
</reference>
<evidence type="ECO:0000313" key="1">
    <source>
        <dbReference type="EMBL" id="CAB5228906.1"/>
    </source>
</evidence>
<sequence length="68" mass="8122">MITEDDEFERIEREIKWRKKKAEADLMVVYSLRLTKSQRVKLLQLGGPQWIRNQIELNKNPSPLLVND</sequence>